<proteinExistence type="predicted"/>
<keyword evidence="3" id="KW-1185">Reference proteome</keyword>
<dbReference type="EMBL" id="CM009749">
    <property type="protein sequence ID" value="PUZ74910.1"/>
    <property type="molecule type" value="Genomic_DNA"/>
</dbReference>
<reference evidence="2 3" key="1">
    <citation type="submission" date="2018-04" db="EMBL/GenBank/DDBJ databases">
        <title>WGS assembly of Panicum hallii var. hallii HAL2.</title>
        <authorList>
            <person name="Lovell J."/>
            <person name="Jenkins J."/>
            <person name="Lowry D."/>
            <person name="Mamidi S."/>
            <person name="Sreedasyam A."/>
            <person name="Weng X."/>
            <person name="Barry K."/>
            <person name="Bonette J."/>
            <person name="Campitelli B."/>
            <person name="Daum C."/>
            <person name="Gordon S."/>
            <person name="Gould B."/>
            <person name="Lipzen A."/>
            <person name="MacQueen A."/>
            <person name="Palacio-Mejia J."/>
            <person name="Plott C."/>
            <person name="Shakirov E."/>
            <person name="Shu S."/>
            <person name="Yoshinaga Y."/>
            <person name="Zane M."/>
            <person name="Rokhsar D."/>
            <person name="Grimwood J."/>
            <person name="Schmutz J."/>
            <person name="Juenger T."/>
        </authorList>
    </citation>
    <scope>NUCLEOTIDE SEQUENCE [LARGE SCALE GENOMIC DNA]</scope>
    <source>
        <strain evidence="3">cv. HAL2</strain>
    </source>
</reference>
<gene>
    <name evidence="2" type="ORF">GQ55_1G104300</name>
</gene>
<dbReference type="Gramene" id="PUZ74910">
    <property type="protein sequence ID" value="PUZ74910"/>
    <property type="gene ID" value="GQ55_1G104300"/>
</dbReference>
<evidence type="ECO:0000313" key="2">
    <source>
        <dbReference type="EMBL" id="PUZ74910.1"/>
    </source>
</evidence>
<dbReference type="Pfam" id="PF23635">
    <property type="entry name" value="Beta-prop_AT5G49610-like"/>
    <property type="match status" value="1"/>
</dbReference>
<dbReference type="InterPro" id="IPR056594">
    <property type="entry name" value="AT5G49610-like_b-prop"/>
</dbReference>
<protein>
    <recommendedName>
        <fullName evidence="1">F-box protein AT5G49610-like beta-propeller domain-containing protein</fullName>
    </recommendedName>
</protein>
<dbReference type="STRING" id="1504633.A0A2T7F4A4"/>
<organism evidence="2 3">
    <name type="scientific">Panicum hallii var. hallii</name>
    <dbReference type="NCBI Taxonomy" id="1504633"/>
    <lineage>
        <taxon>Eukaryota</taxon>
        <taxon>Viridiplantae</taxon>
        <taxon>Streptophyta</taxon>
        <taxon>Embryophyta</taxon>
        <taxon>Tracheophyta</taxon>
        <taxon>Spermatophyta</taxon>
        <taxon>Magnoliopsida</taxon>
        <taxon>Liliopsida</taxon>
        <taxon>Poales</taxon>
        <taxon>Poaceae</taxon>
        <taxon>PACMAD clade</taxon>
        <taxon>Panicoideae</taxon>
        <taxon>Panicodae</taxon>
        <taxon>Paniceae</taxon>
        <taxon>Panicinae</taxon>
        <taxon>Panicum</taxon>
        <taxon>Panicum sect. Panicum</taxon>
    </lineage>
</organism>
<dbReference type="OrthoDB" id="658724at2759"/>
<dbReference type="Proteomes" id="UP000244336">
    <property type="component" value="Chromosome 1"/>
</dbReference>
<accession>A0A2T7F4A4</accession>
<dbReference type="PANTHER" id="PTHR33207">
    <property type="entry name" value="F-BOX DOMAIN CONTAINING PROTEIN-RELATED"/>
    <property type="match status" value="1"/>
</dbReference>
<feature type="domain" description="F-box protein AT5G49610-like beta-propeller" evidence="1">
    <location>
        <begin position="114"/>
        <end position="393"/>
    </location>
</feature>
<dbReference type="AlphaFoldDB" id="A0A2T7F4A4"/>
<sequence length="397" mass="44658">MVSLPIVEDESSVSKVLTNDGLLGEILPRIHCPTCYVRAALASKRWIRNASNQTTIRTFRSQQSPHLLGIYVLSDGFSRPEFVPLPDASRPELEPALRHGKFGFDDLDTFSLCVWDCRNERVLYGFGPSFELPLGPAVQTPLRYPGENTVVLPRLPCTICPPHAMLLPDDNDDDSSCYRVDIENRDQMVYAKVFVLRAGSWSIHCSASADLARSSEHILKVTLLMLGTIYMLTTTGYILTLDLATAKFSIIDLPEGVQFEYSSNLAPCRGDDSILYLFHVSGDKLTVWLQRMNDHGGDGSTASKWILRDTISLLETCGHLVEQGWELEDRREAFVSVVGVGDNAEFVFLELEETGVIVYMHLKSRKVKKVYQRHPYNDFGIRVLPFMMVWPAVLPEL</sequence>
<name>A0A2T7F4A4_9POAL</name>
<evidence type="ECO:0000313" key="3">
    <source>
        <dbReference type="Proteomes" id="UP000244336"/>
    </source>
</evidence>
<evidence type="ECO:0000259" key="1">
    <source>
        <dbReference type="Pfam" id="PF23635"/>
    </source>
</evidence>